<dbReference type="RefSeq" id="WP_343761295.1">
    <property type="nucleotide sequence ID" value="NZ_BAAACG010000009.1"/>
</dbReference>
<protein>
    <submittedName>
        <fullName evidence="3">Heavy-metal-associated domain-containing protein</fullName>
    </submittedName>
</protein>
<dbReference type="InterPro" id="IPR006121">
    <property type="entry name" value="HMA_dom"/>
</dbReference>
<dbReference type="CDD" id="cd00371">
    <property type="entry name" value="HMA"/>
    <property type="match status" value="1"/>
</dbReference>
<evidence type="ECO:0000313" key="4">
    <source>
        <dbReference type="Proteomes" id="UP001501510"/>
    </source>
</evidence>
<keyword evidence="4" id="KW-1185">Reference proteome</keyword>
<evidence type="ECO:0000313" key="3">
    <source>
        <dbReference type="EMBL" id="GAA0740247.1"/>
    </source>
</evidence>
<gene>
    <name evidence="3" type="ORF">GCM10008906_19990</name>
</gene>
<sequence>MKIKKTILIEGMSCMHCVSHVKEALEEIGGTNIDVNLSTKEAKGEFDSDSITDNKIKDTIKDFGYEVERIEEN</sequence>
<accession>A0ABN1JI41</accession>
<comment type="caution">
    <text evidence="3">The sequence shown here is derived from an EMBL/GenBank/DDBJ whole genome shotgun (WGS) entry which is preliminary data.</text>
</comment>
<dbReference type="InterPro" id="IPR036163">
    <property type="entry name" value="HMA_dom_sf"/>
</dbReference>
<dbReference type="PROSITE" id="PS01047">
    <property type="entry name" value="HMA_1"/>
    <property type="match status" value="1"/>
</dbReference>
<dbReference type="Proteomes" id="UP001501510">
    <property type="component" value="Unassembled WGS sequence"/>
</dbReference>
<evidence type="ECO:0000256" key="1">
    <source>
        <dbReference type="ARBA" id="ARBA00022723"/>
    </source>
</evidence>
<keyword evidence="1" id="KW-0479">Metal-binding</keyword>
<dbReference type="Gene3D" id="3.30.70.100">
    <property type="match status" value="1"/>
</dbReference>
<dbReference type="Pfam" id="PF00403">
    <property type="entry name" value="HMA"/>
    <property type="match status" value="1"/>
</dbReference>
<organism evidence="3 4">
    <name type="scientific">Clostridium oceanicum</name>
    <dbReference type="NCBI Taxonomy" id="1543"/>
    <lineage>
        <taxon>Bacteria</taxon>
        <taxon>Bacillati</taxon>
        <taxon>Bacillota</taxon>
        <taxon>Clostridia</taxon>
        <taxon>Eubacteriales</taxon>
        <taxon>Clostridiaceae</taxon>
        <taxon>Clostridium</taxon>
    </lineage>
</organism>
<feature type="domain" description="HMA" evidence="2">
    <location>
        <begin position="3"/>
        <end position="68"/>
    </location>
</feature>
<reference evidence="3 4" key="1">
    <citation type="journal article" date="2019" name="Int. J. Syst. Evol. Microbiol.">
        <title>The Global Catalogue of Microorganisms (GCM) 10K type strain sequencing project: providing services to taxonomists for standard genome sequencing and annotation.</title>
        <authorList>
            <consortium name="The Broad Institute Genomics Platform"/>
            <consortium name="The Broad Institute Genome Sequencing Center for Infectious Disease"/>
            <person name="Wu L."/>
            <person name="Ma J."/>
        </authorList>
    </citation>
    <scope>NUCLEOTIDE SEQUENCE [LARGE SCALE GENOMIC DNA]</scope>
    <source>
        <strain evidence="3 4">JCM 1407</strain>
    </source>
</reference>
<name>A0ABN1JI41_9CLOT</name>
<proteinExistence type="predicted"/>
<dbReference type="InterPro" id="IPR017969">
    <property type="entry name" value="Heavy-metal-associated_CS"/>
</dbReference>
<dbReference type="EMBL" id="BAAACG010000009">
    <property type="protein sequence ID" value="GAA0740247.1"/>
    <property type="molecule type" value="Genomic_DNA"/>
</dbReference>
<dbReference type="SUPFAM" id="SSF55008">
    <property type="entry name" value="HMA, heavy metal-associated domain"/>
    <property type="match status" value="1"/>
</dbReference>
<evidence type="ECO:0000259" key="2">
    <source>
        <dbReference type="PROSITE" id="PS50846"/>
    </source>
</evidence>
<dbReference type="PROSITE" id="PS50846">
    <property type="entry name" value="HMA_2"/>
    <property type="match status" value="1"/>
</dbReference>